<gene>
    <name evidence="3" type="ORF">B1R32_103117</name>
</gene>
<feature type="domain" description="Transposase IS4-like" evidence="2">
    <location>
        <begin position="73"/>
        <end position="204"/>
    </location>
</feature>
<feature type="region of interest" description="Disordered" evidence="1">
    <location>
        <begin position="35"/>
        <end position="58"/>
    </location>
</feature>
<name>A0A2S8SVM8_9BACT</name>
<dbReference type="InterPro" id="IPR002559">
    <property type="entry name" value="Transposase_11"/>
</dbReference>
<sequence length="242" mass="26686">MPSSMCCAPGVSGVTCLKITRSGAVSTRVSGAGAATEYAQRAPGQSGRGPDGGSALRSGSHGCAHCSIDRYPEHQDHGKRGPRGYNGAKKICGRKRVTLCDRGGNFLDAIVLPANLDERVCALALLLQVKKKAWWRDVQVVYADSGFAGEGFERQIQRQCGVKLHIVERLQGRGFEVLPNRWLIEQVFGCQGRYRRMSRDYEQNPSSARATLQGANIHRWLRKLKPATTTEPPFRYRKTKSL</sequence>
<accession>A0A2S8SVM8</accession>
<evidence type="ECO:0000259" key="2">
    <source>
        <dbReference type="Pfam" id="PF01609"/>
    </source>
</evidence>
<dbReference type="EMBL" id="NIGF01000003">
    <property type="protein sequence ID" value="PQV64850.1"/>
    <property type="molecule type" value="Genomic_DNA"/>
</dbReference>
<proteinExistence type="predicted"/>
<organism evidence="3 4">
    <name type="scientific">Abditibacterium utsteinense</name>
    <dbReference type="NCBI Taxonomy" id="1960156"/>
    <lineage>
        <taxon>Bacteria</taxon>
        <taxon>Pseudomonadati</taxon>
        <taxon>Abditibacteriota</taxon>
        <taxon>Abditibacteriia</taxon>
        <taxon>Abditibacteriales</taxon>
        <taxon>Abditibacteriaceae</taxon>
        <taxon>Abditibacterium</taxon>
    </lineage>
</organism>
<protein>
    <submittedName>
        <fullName evidence="3">Transposase DDE domain-containing protein</fullName>
    </submittedName>
</protein>
<dbReference type="GO" id="GO:0004803">
    <property type="term" value="F:transposase activity"/>
    <property type="evidence" value="ECO:0007669"/>
    <property type="project" value="InterPro"/>
</dbReference>
<reference evidence="3 4" key="1">
    <citation type="journal article" date="2018" name="Syst. Appl. Microbiol.">
        <title>Abditibacterium utsteinense sp. nov., the first cultivated member of candidate phylum FBP, isolated from ice-free Antarctic soil samples.</title>
        <authorList>
            <person name="Tahon G."/>
            <person name="Tytgat B."/>
            <person name="Lebbe L."/>
            <person name="Carlier A."/>
            <person name="Willems A."/>
        </authorList>
    </citation>
    <scope>NUCLEOTIDE SEQUENCE [LARGE SCALE GENOMIC DNA]</scope>
    <source>
        <strain evidence="3 4">LMG 29911</strain>
    </source>
</reference>
<dbReference type="GO" id="GO:0003677">
    <property type="term" value="F:DNA binding"/>
    <property type="evidence" value="ECO:0007669"/>
    <property type="project" value="InterPro"/>
</dbReference>
<dbReference type="InParanoid" id="A0A2S8SVM8"/>
<dbReference type="GO" id="GO:0006313">
    <property type="term" value="P:DNA transposition"/>
    <property type="evidence" value="ECO:0007669"/>
    <property type="project" value="InterPro"/>
</dbReference>
<comment type="caution">
    <text evidence="3">The sequence shown here is derived from an EMBL/GenBank/DDBJ whole genome shotgun (WGS) entry which is preliminary data.</text>
</comment>
<dbReference type="AlphaFoldDB" id="A0A2S8SVM8"/>
<dbReference type="PANTHER" id="PTHR30007">
    <property type="entry name" value="PHP DOMAIN PROTEIN"/>
    <property type="match status" value="1"/>
</dbReference>
<evidence type="ECO:0000256" key="1">
    <source>
        <dbReference type="SAM" id="MobiDB-lite"/>
    </source>
</evidence>
<evidence type="ECO:0000313" key="4">
    <source>
        <dbReference type="Proteomes" id="UP000237684"/>
    </source>
</evidence>
<evidence type="ECO:0000313" key="3">
    <source>
        <dbReference type="EMBL" id="PQV64850.1"/>
    </source>
</evidence>
<keyword evidence="4" id="KW-1185">Reference proteome</keyword>
<dbReference type="PANTHER" id="PTHR30007:SF0">
    <property type="entry name" value="TRANSPOSASE"/>
    <property type="match status" value="1"/>
</dbReference>
<dbReference type="Pfam" id="PF01609">
    <property type="entry name" value="DDE_Tnp_1"/>
    <property type="match status" value="1"/>
</dbReference>
<dbReference type="Proteomes" id="UP000237684">
    <property type="component" value="Unassembled WGS sequence"/>
</dbReference>